<protein>
    <submittedName>
        <fullName evidence="2">Uncharacterized protein</fullName>
    </submittedName>
</protein>
<keyword evidence="3" id="KW-1185">Reference proteome</keyword>
<evidence type="ECO:0000256" key="1">
    <source>
        <dbReference type="SAM" id="MobiDB-lite"/>
    </source>
</evidence>
<evidence type="ECO:0000313" key="2">
    <source>
        <dbReference type="EMBL" id="MED6137536.1"/>
    </source>
</evidence>
<reference evidence="2 3" key="1">
    <citation type="journal article" date="2023" name="Plants (Basel)">
        <title>Bridging the Gap: Combining Genomics and Transcriptomics Approaches to Understand Stylosanthes scabra, an Orphan Legume from the Brazilian Caatinga.</title>
        <authorList>
            <person name="Ferreira-Neto J.R.C."/>
            <person name="da Silva M.D."/>
            <person name="Binneck E."/>
            <person name="de Melo N.F."/>
            <person name="da Silva R.H."/>
            <person name="de Melo A.L.T.M."/>
            <person name="Pandolfi V."/>
            <person name="Bustamante F.O."/>
            <person name="Brasileiro-Vidal A.C."/>
            <person name="Benko-Iseppon A.M."/>
        </authorList>
    </citation>
    <scope>NUCLEOTIDE SEQUENCE [LARGE SCALE GENOMIC DNA]</scope>
    <source>
        <tissue evidence="2">Leaves</tissue>
    </source>
</reference>
<dbReference type="Proteomes" id="UP001341840">
    <property type="component" value="Unassembled WGS sequence"/>
</dbReference>
<organism evidence="2 3">
    <name type="scientific">Stylosanthes scabra</name>
    <dbReference type="NCBI Taxonomy" id="79078"/>
    <lineage>
        <taxon>Eukaryota</taxon>
        <taxon>Viridiplantae</taxon>
        <taxon>Streptophyta</taxon>
        <taxon>Embryophyta</taxon>
        <taxon>Tracheophyta</taxon>
        <taxon>Spermatophyta</taxon>
        <taxon>Magnoliopsida</taxon>
        <taxon>eudicotyledons</taxon>
        <taxon>Gunneridae</taxon>
        <taxon>Pentapetalae</taxon>
        <taxon>rosids</taxon>
        <taxon>fabids</taxon>
        <taxon>Fabales</taxon>
        <taxon>Fabaceae</taxon>
        <taxon>Papilionoideae</taxon>
        <taxon>50 kb inversion clade</taxon>
        <taxon>dalbergioids sensu lato</taxon>
        <taxon>Dalbergieae</taxon>
        <taxon>Pterocarpus clade</taxon>
        <taxon>Stylosanthes</taxon>
    </lineage>
</organism>
<feature type="region of interest" description="Disordered" evidence="1">
    <location>
        <begin position="1"/>
        <end position="61"/>
    </location>
</feature>
<sequence>MRTGTSALGPGDSMPVRENVLSTTTTKASPPERPLLNPKGGLNAINDKLESEEEAANTDNEEAEQQLCELLIKVTDLKDEDIGKILDFCEEFDSDYKEEEFEEGELAEGWGSETETRNHQREMLSINTISDKEEDKEELPIKCKDPEVFTTADCSIVSAAGIVEDVIVKIGKLVIPTNFHVIKPPPGERGHPQVLLRRPFLKMSGFRPTYVDDIFTFSSGRTTETLQITPPLKKKNRQDEGRM</sequence>
<proteinExistence type="predicted"/>
<gene>
    <name evidence="2" type="ORF">PIB30_065839</name>
</gene>
<comment type="caution">
    <text evidence="2">The sequence shown here is derived from an EMBL/GenBank/DDBJ whole genome shotgun (WGS) entry which is preliminary data.</text>
</comment>
<evidence type="ECO:0000313" key="3">
    <source>
        <dbReference type="Proteomes" id="UP001341840"/>
    </source>
</evidence>
<dbReference type="EMBL" id="JASCZI010061077">
    <property type="protein sequence ID" value="MED6137536.1"/>
    <property type="molecule type" value="Genomic_DNA"/>
</dbReference>
<name>A0ABU6SM87_9FABA</name>
<feature type="compositionally biased region" description="Acidic residues" evidence="1">
    <location>
        <begin position="50"/>
        <end position="61"/>
    </location>
</feature>
<accession>A0ABU6SM87</accession>